<dbReference type="AlphaFoldDB" id="A0A0D7UBT0"/>
<evidence type="ECO:0000313" key="1">
    <source>
        <dbReference type="EMBL" id="MDR8260882.1"/>
    </source>
</evidence>
<dbReference type="EMBL" id="VMBB01000013">
    <property type="protein sequence ID" value="MDR8260882.1"/>
    <property type="molecule type" value="Genomic_DNA"/>
</dbReference>
<accession>A0A0D7UBT0</accession>
<comment type="caution">
    <text evidence="2">The sequence shown here is derived from an EMBL/GenBank/DDBJ whole genome shotgun (WGS) entry which is preliminary data.</text>
</comment>
<reference evidence="2 3" key="1">
    <citation type="submission" date="2018-02" db="EMBL/GenBank/DDBJ databases">
        <title>Acinetobacter baumanii whole genome sequence.</title>
        <authorList>
            <person name="Qasim Z.J."/>
        </authorList>
    </citation>
    <scope>NUCLEOTIDE SEQUENCE [LARGE SCALE GENOMIC DNA]</scope>
    <source>
        <strain evidence="2 3">ZQ8</strain>
    </source>
</reference>
<evidence type="ECO:0000313" key="2">
    <source>
        <dbReference type="EMBL" id="PQL81559.1"/>
    </source>
</evidence>
<sequence length="213" mass="24529">MTVRPILFNSEMVRAILNGSKTQTRRIIKSKVQKKIDIAEHLGQFFGLEDSKSQISSYFQKICPFGAIGDQLFVQETYGTKIRSLGGTPHESFVYKADNPNEIAYYDCKGKGYPVRWKPSSRMPRKASRVLLEIVDIRVERLHEISDVDAKAEGFDKPKTDSTMQSNNSHNPVLNFQKHWEAIKGKESWNENPWVWVIEFKVKQEIIFSVGNF</sequence>
<dbReference type="EMBL" id="PHJU02000033">
    <property type="protein sequence ID" value="PQL81559.1"/>
    <property type="molecule type" value="Genomic_DNA"/>
</dbReference>
<dbReference type="RefSeq" id="WP_000218438.1">
    <property type="nucleotide sequence ID" value="NZ_AP024415.1"/>
</dbReference>
<gene>
    <name evidence="2" type="ORF">CV954_015260</name>
    <name evidence="1" type="ORF">FPK87_10435</name>
</gene>
<organism evidence="2 3">
    <name type="scientific">Acinetobacter baumannii</name>
    <dbReference type="NCBI Taxonomy" id="470"/>
    <lineage>
        <taxon>Bacteria</taxon>
        <taxon>Pseudomonadati</taxon>
        <taxon>Pseudomonadota</taxon>
        <taxon>Gammaproteobacteria</taxon>
        <taxon>Moraxellales</taxon>
        <taxon>Moraxellaceae</taxon>
        <taxon>Acinetobacter</taxon>
        <taxon>Acinetobacter calcoaceticus/baumannii complex</taxon>
    </lineage>
</organism>
<evidence type="ECO:0000313" key="3">
    <source>
        <dbReference type="Proteomes" id="UP000233757"/>
    </source>
</evidence>
<proteinExistence type="predicted"/>
<reference evidence="1" key="2">
    <citation type="submission" date="2019-07" db="EMBL/GenBank/DDBJ databases">
        <title>Biological characteristics of mucoid Acinetobacter baumannii from a general hospital in China.</title>
        <authorList>
            <person name="Hua X."/>
            <person name="Yu Y."/>
        </authorList>
    </citation>
    <scope>NUCLEOTIDE SEQUENCE [LARGE SCALE GENOMIC DNA]</scope>
    <source>
        <strain evidence="1">N41</strain>
    </source>
</reference>
<dbReference type="Proteomes" id="UP000233757">
    <property type="component" value="Unassembled WGS sequence"/>
</dbReference>
<name>A0A0D7UBT0_ACIBA</name>
<protein>
    <submittedName>
        <fullName evidence="2">Uncharacterized protein</fullName>
    </submittedName>
</protein>